<gene>
    <name evidence="1" type="ORF">S01H4_63926</name>
</gene>
<name>X1DMS5_9ZZZZ</name>
<comment type="caution">
    <text evidence="1">The sequence shown here is derived from an EMBL/GenBank/DDBJ whole genome shotgun (WGS) entry which is preliminary data.</text>
</comment>
<sequence length="53" mass="6090">QVSSIMSTEYPQQEDTPILLAEFNKFLGFTLVAQLLKMLHSPVVRFSYGNRED</sequence>
<protein>
    <submittedName>
        <fullName evidence="1">Uncharacterized protein</fullName>
    </submittedName>
</protein>
<feature type="non-terminal residue" evidence="1">
    <location>
        <position position="1"/>
    </location>
</feature>
<dbReference type="AlphaFoldDB" id="X1DMS5"/>
<accession>X1DMS5</accession>
<reference evidence="1" key="1">
    <citation type="journal article" date="2014" name="Front. Microbiol.">
        <title>High frequency of phylogenetically diverse reductive dehalogenase-homologous genes in deep subseafloor sedimentary metagenomes.</title>
        <authorList>
            <person name="Kawai M."/>
            <person name="Futagami T."/>
            <person name="Toyoda A."/>
            <person name="Takaki Y."/>
            <person name="Nishi S."/>
            <person name="Hori S."/>
            <person name="Arai W."/>
            <person name="Tsubouchi T."/>
            <person name="Morono Y."/>
            <person name="Uchiyama I."/>
            <person name="Ito T."/>
            <person name="Fujiyama A."/>
            <person name="Inagaki F."/>
            <person name="Takami H."/>
        </authorList>
    </citation>
    <scope>NUCLEOTIDE SEQUENCE</scope>
    <source>
        <strain evidence="1">Expedition CK06-06</strain>
    </source>
</reference>
<dbReference type="EMBL" id="BART01038604">
    <property type="protein sequence ID" value="GAH06309.1"/>
    <property type="molecule type" value="Genomic_DNA"/>
</dbReference>
<organism evidence="1">
    <name type="scientific">marine sediment metagenome</name>
    <dbReference type="NCBI Taxonomy" id="412755"/>
    <lineage>
        <taxon>unclassified sequences</taxon>
        <taxon>metagenomes</taxon>
        <taxon>ecological metagenomes</taxon>
    </lineage>
</organism>
<evidence type="ECO:0000313" key="1">
    <source>
        <dbReference type="EMBL" id="GAH06309.1"/>
    </source>
</evidence>
<proteinExistence type="predicted"/>